<dbReference type="InterPro" id="IPR007219">
    <property type="entry name" value="XnlR_reg_dom"/>
</dbReference>
<dbReference type="PANTHER" id="PTHR31313:SF81">
    <property type="entry name" value="TY1 ENHANCER ACTIVATOR"/>
    <property type="match status" value="1"/>
</dbReference>
<evidence type="ECO:0000313" key="9">
    <source>
        <dbReference type="EMBL" id="KAK4244702.1"/>
    </source>
</evidence>
<feature type="region of interest" description="Disordered" evidence="7">
    <location>
        <begin position="1021"/>
        <end position="1073"/>
    </location>
</feature>
<feature type="region of interest" description="Disordered" evidence="7">
    <location>
        <begin position="887"/>
        <end position="963"/>
    </location>
</feature>
<feature type="compositionally biased region" description="Pro residues" evidence="7">
    <location>
        <begin position="61"/>
        <end position="73"/>
    </location>
</feature>
<feature type="compositionally biased region" description="Low complexity" evidence="7">
    <location>
        <begin position="1021"/>
        <end position="1031"/>
    </location>
</feature>
<feature type="compositionally biased region" description="Basic and acidic residues" evidence="7">
    <location>
        <begin position="1064"/>
        <end position="1073"/>
    </location>
</feature>
<comment type="caution">
    <text evidence="9">The sequence shown here is derived from an EMBL/GenBank/DDBJ whole genome shotgun (WGS) entry which is preliminary data.</text>
</comment>
<feature type="compositionally biased region" description="Gly residues" evidence="7">
    <location>
        <begin position="1032"/>
        <end position="1048"/>
    </location>
</feature>
<gene>
    <name evidence="9" type="ORF">C7999DRAFT_17074</name>
</gene>
<organism evidence="9 10">
    <name type="scientific">Corynascus novoguineensis</name>
    <dbReference type="NCBI Taxonomy" id="1126955"/>
    <lineage>
        <taxon>Eukaryota</taxon>
        <taxon>Fungi</taxon>
        <taxon>Dikarya</taxon>
        <taxon>Ascomycota</taxon>
        <taxon>Pezizomycotina</taxon>
        <taxon>Sordariomycetes</taxon>
        <taxon>Sordariomycetidae</taxon>
        <taxon>Sordariales</taxon>
        <taxon>Chaetomiaceae</taxon>
        <taxon>Corynascus</taxon>
    </lineage>
</organism>
<keyword evidence="5" id="KW-0804">Transcription</keyword>
<feature type="region of interest" description="Disordered" evidence="7">
    <location>
        <begin position="15"/>
        <end position="100"/>
    </location>
</feature>
<reference evidence="9" key="2">
    <citation type="submission" date="2023-05" db="EMBL/GenBank/DDBJ databases">
        <authorList>
            <consortium name="Lawrence Berkeley National Laboratory"/>
            <person name="Steindorff A."/>
            <person name="Hensen N."/>
            <person name="Bonometti L."/>
            <person name="Westerberg I."/>
            <person name="Brannstrom I.O."/>
            <person name="Guillou S."/>
            <person name="Cros-Aarteil S."/>
            <person name="Calhoun S."/>
            <person name="Haridas S."/>
            <person name="Kuo A."/>
            <person name="Mondo S."/>
            <person name="Pangilinan J."/>
            <person name="Riley R."/>
            <person name="Labutti K."/>
            <person name="Andreopoulos B."/>
            <person name="Lipzen A."/>
            <person name="Chen C."/>
            <person name="Yanf M."/>
            <person name="Daum C."/>
            <person name="Ng V."/>
            <person name="Clum A."/>
            <person name="Ohm R."/>
            <person name="Martin F."/>
            <person name="Silar P."/>
            <person name="Natvig D."/>
            <person name="Lalanne C."/>
            <person name="Gautier V."/>
            <person name="Ament-Velasquez S.L."/>
            <person name="Kruys A."/>
            <person name="Hutchinson M.I."/>
            <person name="Powell A.J."/>
            <person name="Barry K."/>
            <person name="Miller A.N."/>
            <person name="Grigoriev I.V."/>
            <person name="Debuchy R."/>
            <person name="Gladieux P."/>
            <person name="Thoren M.H."/>
            <person name="Johannesson H."/>
        </authorList>
    </citation>
    <scope>NUCLEOTIDE SEQUENCE</scope>
    <source>
        <strain evidence="9">CBS 359.72</strain>
    </source>
</reference>
<feature type="compositionally biased region" description="Low complexity" evidence="7">
    <location>
        <begin position="1049"/>
        <end position="1059"/>
    </location>
</feature>
<feature type="region of interest" description="Disordered" evidence="7">
    <location>
        <begin position="767"/>
        <end position="806"/>
    </location>
</feature>
<feature type="compositionally biased region" description="Low complexity" evidence="7">
    <location>
        <begin position="783"/>
        <end position="804"/>
    </location>
</feature>
<keyword evidence="2" id="KW-0862">Zinc</keyword>
<feature type="compositionally biased region" description="Polar residues" evidence="7">
    <location>
        <begin position="891"/>
        <end position="909"/>
    </location>
</feature>
<accession>A0AAN7CP62</accession>
<dbReference type="Proteomes" id="UP001303647">
    <property type="component" value="Unassembled WGS sequence"/>
</dbReference>
<keyword evidence="6" id="KW-0539">Nucleus</keyword>
<dbReference type="GO" id="GO:0008270">
    <property type="term" value="F:zinc ion binding"/>
    <property type="evidence" value="ECO:0007669"/>
    <property type="project" value="InterPro"/>
</dbReference>
<evidence type="ECO:0000256" key="3">
    <source>
        <dbReference type="ARBA" id="ARBA00023015"/>
    </source>
</evidence>
<feature type="compositionally biased region" description="Low complexity" evidence="7">
    <location>
        <begin position="692"/>
        <end position="706"/>
    </location>
</feature>
<evidence type="ECO:0000256" key="5">
    <source>
        <dbReference type="ARBA" id="ARBA00023163"/>
    </source>
</evidence>
<evidence type="ECO:0000313" key="10">
    <source>
        <dbReference type="Proteomes" id="UP001303647"/>
    </source>
</evidence>
<feature type="domain" description="Xylanolytic transcriptional activator regulatory" evidence="8">
    <location>
        <begin position="291"/>
        <end position="365"/>
    </location>
</feature>
<evidence type="ECO:0000256" key="2">
    <source>
        <dbReference type="ARBA" id="ARBA00022833"/>
    </source>
</evidence>
<evidence type="ECO:0000256" key="6">
    <source>
        <dbReference type="ARBA" id="ARBA00023242"/>
    </source>
</evidence>
<dbReference type="GO" id="GO:0003677">
    <property type="term" value="F:DNA binding"/>
    <property type="evidence" value="ECO:0007669"/>
    <property type="project" value="UniProtKB-KW"/>
</dbReference>
<keyword evidence="3" id="KW-0805">Transcription regulation</keyword>
<evidence type="ECO:0000256" key="1">
    <source>
        <dbReference type="ARBA" id="ARBA00022723"/>
    </source>
</evidence>
<keyword evidence="1" id="KW-0479">Metal-binding</keyword>
<sequence length="1073" mass="115168">MSSLSNRINLLEAMLKERGVVPPPAVHPPKTRQEAQARQRQEQRQGQSDGERLQSSEINKPDPPPLNQPPTPPGSGDEDVIVVEPPQPRTFSPDSHTNHSRLIDPLLLQDAESKKGTGARHLLCTRGSFIFDQSVGRTRFYGPTANSHVYAKQTNGFIPLERSDHAHRAEQLILGLKPATYEHLMRCFWECYNSWQQIVDESAFEAGRTTRDARFYSLFLHLTMLAIGFRFADWDREDLKTVMLGNRESTLHREAKALLEAEFERLGGVPSVQALLLLADLECGTGRDTTGWMYSGMANRLAFDIGLHVNTAVVDMSDLERQTRRLAMTACVMLDRKWALLLGRPTSIKTQDIGADVLPKATGKPLVDSSAGAVASKAAINRQMFELLELAGKVADFQNSTCGAAHLFPTKAVEDRAYLHFVGLERLFHNWYRRLPENLAWKPVNIKSASVGFFMLHQQFHVCMILLHRPWAKYGPLSLDGTVATRYPSPGSPGTEDSTGLPSWMTPLPHHDNRASMSRSMCTQHSIRVARIFWHHRQRFGAKRAVLTAIQHAGTAALALMAALAHKSAELDHQSNLRYLQVLSTAIYDMSHLYQPAARMYQLLKTMLVEIRSEMVKSGGFDVSSFVGRYQGSNNMLFGSNQWATGTDNTRMHSERLESIQEEDRATKRRRLSSLSSVDFSCITPSFLTNTHQGCPSSPGPSQSHSVNPAALDQTPSEPNTFDLDLFHASFVDFINAGGDSTNAQGWSATDAESSAPLLLPTMSGDISALSGNFDNTPTQNGESSSSTTPPAPASAPETTPVVPVDDDTAVDKTIEEWLAEPSKATASAAADDFSQPSTTGTQQQTGELPLPTEPRSSLSHASADGTPICRDPYVLSLETELGIGFDLGPDNTTTTTKGASSSPGNNNDAVKDSITVDAMDWFTTSSPPSAPNATAPSPAHTSSASGSAAATFPASPGAGVSVTGEMATTKTTTAAATGPPALVPPPMTPVTLDELVQSVEEAVGSARARARARAAAAAAATSASASTSNSGGAGAGSGNANIGGSGPGAESPSGSTSGSAGGRNRELDFLML</sequence>
<keyword evidence="10" id="KW-1185">Reference proteome</keyword>
<dbReference type="SMART" id="SM00906">
    <property type="entry name" value="Fungal_trans"/>
    <property type="match status" value="1"/>
</dbReference>
<dbReference type="CDD" id="cd12148">
    <property type="entry name" value="fungal_TF_MHR"/>
    <property type="match status" value="1"/>
</dbReference>
<dbReference type="GO" id="GO:0006351">
    <property type="term" value="P:DNA-templated transcription"/>
    <property type="evidence" value="ECO:0007669"/>
    <property type="project" value="InterPro"/>
</dbReference>
<evidence type="ECO:0000259" key="8">
    <source>
        <dbReference type="SMART" id="SM00906"/>
    </source>
</evidence>
<evidence type="ECO:0000256" key="7">
    <source>
        <dbReference type="SAM" id="MobiDB-lite"/>
    </source>
</evidence>
<feature type="compositionally biased region" description="Low complexity" evidence="7">
    <location>
        <begin position="823"/>
        <end position="847"/>
    </location>
</feature>
<dbReference type="PANTHER" id="PTHR31313">
    <property type="entry name" value="TY1 ENHANCER ACTIVATOR"/>
    <property type="match status" value="1"/>
</dbReference>
<keyword evidence="4" id="KW-0238">DNA-binding</keyword>
<evidence type="ECO:0000256" key="4">
    <source>
        <dbReference type="ARBA" id="ARBA00023125"/>
    </source>
</evidence>
<feature type="compositionally biased region" description="Polar residues" evidence="7">
    <location>
        <begin position="770"/>
        <end position="782"/>
    </location>
</feature>
<feature type="compositionally biased region" description="Basic and acidic residues" evidence="7">
    <location>
        <begin position="31"/>
        <end position="54"/>
    </location>
</feature>
<feature type="region of interest" description="Disordered" evidence="7">
    <location>
        <begin position="692"/>
        <end position="719"/>
    </location>
</feature>
<feature type="region of interest" description="Disordered" evidence="7">
    <location>
        <begin position="823"/>
        <end position="869"/>
    </location>
</feature>
<reference evidence="9" key="1">
    <citation type="journal article" date="2023" name="Mol. Phylogenet. Evol.">
        <title>Genome-scale phylogeny and comparative genomics of the fungal order Sordariales.</title>
        <authorList>
            <person name="Hensen N."/>
            <person name="Bonometti L."/>
            <person name="Westerberg I."/>
            <person name="Brannstrom I.O."/>
            <person name="Guillou S."/>
            <person name="Cros-Aarteil S."/>
            <person name="Calhoun S."/>
            <person name="Haridas S."/>
            <person name="Kuo A."/>
            <person name="Mondo S."/>
            <person name="Pangilinan J."/>
            <person name="Riley R."/>
            <person name="LaButti K."/>
            <person name="Andreopoulos B."/>
            <person name="Lipzen A."/>
            <person name="Chen C."/>
            <person name="Yan M."/>
            <person name="Daum C."/>
            <person name="Ng V."/>
            <person name="Clum A."/>
            <person name="Steindorff A."/>
            <person name="Ohm R.A."/>
            <person name="Martin F."/>
            <person name="Silar P."/>
            <person name="Natvig D.O."/>
            <person name="Lalanne C."/>
            <person name="Gautier V."/>
            <person name="Ament-Velasquez S.L."/>
            <person name="Kruys A."/>
            <person name="Hutchinson M.I."/>
            <person name="Powell A.J."/>
            <person name="Barry K."/>
            <person name="Miller A.N."/>
            <person name="Grigoriev I.V."/>
            <person name="Debuchy R."/>
            <person name="Gladieux P."/>
            <person name="Hiltunen Thoren M."/>
            <person name="Johannesson H."/>
        </authorList>
    </citation>
    <scope>NUCLEOTIDE SEQUENCE</scope>
    <source>
        <strain evidence="9">CBS 359.72</strain>
    </source>
</reference>
<protein>
    <submittedName>
        <fullName evidence="9">Fungal-specific transcription factor domain-containing protein</fullName>
    </submittedName>
</protein>
<feature type="compositionally biased region" description="Low complexity" evidence="7">
    <location>
        <begin position="924"/>
        <end position="963"/>
    </location>
</feature>
<name>A0AAN7CP62_9PEZI</name>
<dbReference type="EMBL" id="MU857727">
    <property type="protein sequence ID" value="KAK4244702.1"/>
    <property type="molecule type" value="Genomic_DNA"/>
</dbReference>
<dbReference type="InterPro" id="IPR051615">
    <property type="entry name" value="Transcr_Regulatory_Elem"/>
</dbReference>
<dbReference type="Pfam" id="PF04082">
    <property type="entry name" value="Fungal_trans"/>
    <property type="match status" value="1"/>
</dbReference>
<proteinExistence type="predicted"/>
<dbReference type="AlphaFoldDB" id="A0AAN7CP62"/>